<evidence type="ECO:0000256" key="2">
    <source>
        <dbReference type="ARBA" id="ARBA00022448"/>
    </source>
</evidence>
<dbReference type="Pfam" id="PF01794">
    <property type="entry name" value="Ferric_reduct"/>
    <property type="match status" value="1"/>
</dbReference>
<dbReference type="PANTHER" id="PTHR36964">
    <property type="entry name" value="PROTEIN-METHIONINE-SULFOXIDE REDUCTASE HEME-BINDING SUBUNIT MSRQ"/>
    <property type="match status" value="1"/>
</dbReference>
<keyword evidence="4 7" id="KW-1133">Transmembrane helix</keyword>
<gene>
    <name evidence="7" type="primary">msrQ</name>
    <name evidence="9" type="ORF">GCM10017653_03140</name>
</gene>
<keyword evidence="7" id="KW-0285">Flavoprotein</keyword>
<keyword evidence="7" id="KW-1003">Cell membrane</keyword>
<reference evidence="9" key="2">
    <citation type="submission" date="2023-01" db="EMBL/GenBank/DDBJ databases">
        <authorList>
            <person name="Sun Q."/>
            <person name="Evtushenko L."/>
        </authorList>
    </citation>
    <scope>NUCLEOTIDE SEQUENCE</scope>
    <source>
        <strain evidence="9">VKM B-2789</strain>
    </source>
</reference>
<feature type="transmembrane region" description="Helical" evidence="7">
    <location>
        <begin position="101"/>
        <end position="119"/>
    </location>
</feature>
<dbReference type="RefSeq" id="WP_213362953.1">
    <property type="nucleotide sequence ID" value="NZ_BSFM01000001.1"/>
</dbReference>
<feature type="transmembrane region" description="Helical" evidence="7">
    <location>
        <begin position="297"/>
        <end position="317"/>
    </location>
</feature>
<sequence length="332" mass="34922">MPFLRERSGARGSYQWSPEKIAALLLVLLPFALLAIRILRGDLAATDPLGLGAPGLGSGLGAGLGPGAAGGLGGGASGGLGGGPALGARPLVETLRFLGDWAVRLLLITLAVTPARRLFNWPKLLNARRTLGLGAAALVAVHFGLYCIDMGSLSVVAREIVLRIYLTIGFVALLGLASLSATSWDGAIARLGAERWSRLHRLAYPITALAILHFFMQQKLDVTEPTLMAGFFLWLMGWRVLQRYGRGTGLAPLVLLALSAGLATALLEAGWYLAATGIDPVRVLQANLAFAYSIRPAWWVAGLGLAVALASEVVLRLRPLPARRVRASGATS</sequence>
<comment type="caution">
    <text evidence="7">Lacks conserved residue(s) required for the propagation of feature annotation.</text>
</comment>
<evidence type="ECO:0000259" key="8">
    <source>
        <dbReference type="Pfam" id="PF01794"/>
    </source>
</evidence>
<keyword evidence="7" id="KW-0349">Heme</keyword>
<dbReference type="InterPro" id="IPR022837">
    <property type="entry name" value="MsrQ-like"/>
</dbReference>
<comment type="similarity">
    <text evidence="7">Belongs to the MsrQ family.</text>
</comment>
<name>A0A9W6JR66_9HYPH</name>
<keyword evidence="10" id="KW-1185">Reference proteome</keyword>
<comment type="subunit">
    <text evidence="7">Heterodimer of a catalytic subunit (MsrP) and a heme-binding subunit (MsrQ).</text>
</comment>
<keyword evidence="7" id="KW-0249">Electron transport</keyword>
<feature type="transmembrane region" description="Helical" evidence="7">
    <location>
        <begin position="222"/>
        <end position="241"/>
    </location>
</feature>
<comment type="caution">
    <text evidence="9">The sequence shown here is derived from an EMBL/GenBank/DDBJ whole genome shotgun (WGS) entry which is preliminary data.</text>
</comment>
<keyword evidence="5 7" id="KW-0408">Iron</keyword>
<reference evidence="9" key="1">
    <citation type="journal article" date="2014" name="Int. J. Syst. Evol. Microbiol.">
        <title>Complete genome sequence of Corynebacterium casei LMG S-19264T (=DSM 44701T), isolated from a smear-ripened cheese.</title>
        <authorList>
            <consortium name="US DOE Joint Genome Institute (JGI-PGF)"/>
            <person name="Walter F."/>
            <person name="Albersmeier A."/>
            <person name="Kalinowski J."/>
            <person name="Ruckert C."/>
        </authorList>
    </citation>
    <scope>NUCLEOTIDE SEQUENCE</scope>
    <source>
        <strain evidence="9">VKM B-2789</strain>
    </source>
</reference>
<evidence type="ECO:0000256" key="4">
    <source>
        <dbReference type="ARBA" id="ARBA00022989"/>
    </source>
</evidence>
<evidence type="ECO:0000256" key="6">
    <source>
        <dbReference type="ARBA" id="ARBA00023136"/>
    </source>
</evidence>
<feature type="transmembrane region" description="Helical" evidence="7">
    <location>
        <begin position="160"/>
        <end position="179"/>
    </location>
</feature>
<feature type="transmembrane region" description="Helical" evidence="7">
    <location>
        <begin position="253"/>
        <end position="274"/>
    </location>
</feature>
<comment type="cofactor">
    <cofactor evidence="7">
        <name>FMN</name>
        <dbReference type="ChEBI" id="CHEBI:58210"/>
    </cofactor>
    <text evidence="7">Binds 1 FMN per subunit.</text>
</comment>
<dbReference type="InterPro" id="IPR013130">
    <property type="entry name" value="Fe3_Rdtase_TM_dom"/>
</dbReference>
<dbReference type="GO" id="GO:0046872">
    <property type="term" value="F:metal ion binding"/>
    <property type="evidence" value="ECO:0007669"/>
    <property type="project" value="UniProtKB-KW"/>
</dbReference>
<dbReference type="GO" id="GO:0010181">
    <property type="term" value="F:FMN binding"/>
    <property type="evidence" value="ECO:0007669"/>
    <property type="project" value="UniProtKB-UniRule"/>
</dbReference>
<evidence type="ECO:0000256" key="5">
    <source>
        <dbReference type="ARBA" id="ARBA00023004"/>
    </source>
</evidence>
<comment type="function">
    <text evidence="7">Part of the MsrPQ system that repairs oxidized periplasmic proteins containing methionine sulfoxide residues (Met-O), using respiratory chain electrons. Thus protects these proteins from oxidative-stress damage caused by reactive species of oxygen and chlorine generated by the host defense mechanisms. MsrPQ is essential for the maintenance of envelope integrity under bleach stress, rescuing a wide series of structurally unrelated periplasmic proteins from methionine oxidation. MsrQ provides electrons for reduction to the reductase catalytic subunit MsrP, using the quinone pool of the respiratory chain.</text>
</comment>
<keyword evidence="2 7" id="KW-0813">Transport</keyword>
<evidence type="ECO:0000256" key="7">
    <source>
        <dbReference type="HAMAP-Rule" id="MF_01207"/>
    </source>
</evidence>
<evidence type="ECO:0000256" key="3">
    <source>
        <dbReference type="ARBA" id="ARBA00022692"/>
    </source>
</evidence>
<dbReference type="AlphaFoldDB" id="A0A9W6JR66"/>
<protein>
    <recommendedName>
        <fullName evidence="7">Protein-methionine-sulfoxide reductase heme-binding subunit MsrQ</fullName>
    </recommendedName>
    <alternativeName>
        <fullName evidence="7">Flavocytochrome MsrQ</fullName>
    </alternativeName>
</protein>
<keyword evidence="7" id="KW-0479">Metal-binding</keyword>
<comment type="cofactor">
    <cofactor evidence="7">
        <name>heme b</name>
        <dbReference type="ChEBI" id="CHEBI:60344"/>
    </cofactor>
    <text evidence="7">Binds 1 heme b (iron(II)-protoporphyrin IX) group per subunit.</text>
</comment>
<evidence type="ECO:0000313" key="10">
    <source>
        <dbReference type="Proteomes" id="UP001143330"/>
    </source>
</evidence>
<keyword evidence="7" id="KW-0288">FMN</keyword>
<dbReference type="GO" id="GO:0005886">
    <property type="term" value="C:plasma membrane"/>
    <property type="evidence" value="ECO:0007669"/>
    <property type="project" value="UniProtKB-SubCell"/>
</dbReference>
<dbReference type="GO" id="GO:0009055">
    <property type="term" value="F:electron transfer activity"/>
    <property type="evidence" value="ECO:0007669"/>
    <property type="project" value="UniProtKB-UniRule"/>
</dbReference>
<dbReference type="HAMAP" id="MF_01207">
    <property type="entry name" value="MsrQ"/>
    <property type="match status" value="1"/>
</dbReference>
<dbReference type="GO" id="GO:0020037">
    <property type="term" value="F:heme binding"/>
    <property type="evidence" value="ECO:0007669"/>
    <property type="project" value="UniProtKB-UniRule"/>
</dbReference>
<proteinExistence type="inferred from homology"/>
<dbReference type="PANTHER" id="PTHR36964:SF1">
    <property type="entry name" value="PROTEIN-METHIONINE-SULFOXIDE REDUCTASE HEME-BINDING SUBUNIT MSRQ"/>
    <property type="match status" value="1"/>
</dbReference>
<comment type="subcellular location">
    <subcellularLocation>
        <location evidence="7">Cell membrane</location>
        <topology evidence="7">Multi-pass membrane protein</topology>
    </subcellularLocation>
    <subcellularLocation>
        <location evidence="1">Membrane</location>
        <topology evidence="1">Multi-pass membrane protein</topology>
    </subcellularLocation>
</comment>
<accession>A0A9W6JR66</accession>
<organism evidence="9 10">
    <name type="scientific">Ancylobacter defluvii</name>
    <dbReference type="NCBI Taxonomy" id="1282440"/>
    <lineage>
        <taxon>Bacteria</taxon>
        <taxon>Pseudomonadati</taxon>
        <taxon>Pseudomonadota</taxon>
        <taxon>Alphaproteobacteria</taxon>
        <taxon>Hyphomicrobiales</taxon>
        <taxon>Xanthobacteraceae</taxon>
        <taxon>Ancylobacter</taxon>
    </lineage>
</organism>
<feature type="transmembrane region" description="Helical" evidence="7">
    <location>
        <begin position="131"/>
        <end position="148"/>
    </location>
</feature>
<evidence type="ECO:0000256" key="1">
    <source>
        <dbReference type="ARBA" id="ARBA00004141"/>
    </source>
</evidence>
<feature type="transmembrane region" description="Helical" evidence="7">
    <location>
        <begin position="21"/>
        <end position="39"/>
    </location>
</feature>
<keyword evidence="3 7" id="KW-0812">Transmembrane</keyword>
<keyword evidence="6 7" id="KW-0472">Membrane</keyword>
<feature type="domain" description="Ferric oxidoreductase" evidence="8">
    <location>
        <begin position="99"/>
        <end position="210"/>
    </location>
</feature>
<dbReference type="EMBL" id="BSFM01000001">
    <property type="protein sequence ID" value="GLK82245.1"/>
    <property type="molecule type" value="Genomic_DNA"/>
</dbReference>
<evidence type="ECO:0000313" key="9">
    <source>
        <dbReference type="EMBL" id="GLK82245.1"/>
    </source>
</evidence>
<dbReference type="GO" id="GO:0030091">
    <property type="term" value="P:protein repair"/>
    <property type="evidence" value="ECO:0007669"/>
    <property type="project" value="UniProtKB-UniRule"/>
</dbReference>
<dbReference type="Proteomes" id="UP001143330">
    <property type="component" value="Unassembled WGS sequence"/>
</dbReference>
<dbReference type="GO" id="GO:0016679">
    <property type="term" value="F:oxidoreductase activity, acting on diphenols and related substances as donors"/>
    <property type="evidence" value="ECO:0007669"/>
    <property type="project" value="TreeGrafter"/>
</dbReference>